<feature type="domain" description="SIS" evidence="1">
    <location>
        <begin position="34"/>
        <end position="174"/>
    </location>
</feature>
<organism evidence="2 3">
    <name type="scientific">Collinsella aerofaciens</name>
    <dbReference type="NCBI Taxonomy" id="74426"/>
    <lineage>
        <taxon>Bacteria</taxon>
        <taxon>Bacillati</taxon>
        <taxon>Actinomycetota</taxon>
        <taxon>Coriobacteriia</taxon>
        <taxon>Coriobacteriales</taxon>
        <taxon>Coriobacteriaceae</taxon>
        <taxon>Collinsella</taxon>
    </lineage>
</organism>
<dbReference type="SUPFAM" id="SSF53697">
    <property type="entry name" value="SIS domain"/>
    <property type="match status" value="1"/>
</dbReference>
<gene>
    <name evidence="2" type="ORF">CSV91_06735</name>
</gene>
<protein>
    <submittedName>
        <fullName evidence="2">Sugar isomerase</fullName>
    </submittedName>
</protein>
<name>A0A2D1TY19_9ACTN</name>
<dbReference type="PANTHER" id="PTHR10937">
    <property type="entry name" value="GLUCOSAMINE--FRUCTOSE-6-PHOSPHATE AMINOTRANSFERASE, ISOMERIZING"/>
    <property type="match status" value="1"/>
</dbReference>
<dbReference type="GO" id="GO:0097367">
    <property type="term" value="F:carbohydrate derivative binding"/>
    <property type="evidence" value="ECO:0007669"/>
    <property type="project" value="InterPro"/>
</dbReference>
<dbReference type="GO" id="GO:0006047">
    <property type="term" value="P:UDP-N-acetylglucosamine metabolic process"/>
    <property type="evidence" value="ECO:0007669"/>
    <property type="project" value="TreeGrafter"/>
</dbReference>
<dbReference type="PROSITE" id="PS51464">
    <property type="entry name" value="SIS"/>
    <property type="match status" value="1"/>
</dbReference>
<evidence type="ECO:0000313" key="3">
    <source>
        <dbReference type="Proteomes" id="UP000225608"/>
    </source>
</evidence>
<dbReference type="EMBL" id="CP024160">
    <property type="protein sequence ID" value="ATP54263.1"/>
    <property type="molecule type" value="Genomic_DNA"/>
</dbReference>
<dbReference type="GO" id="GO:0006002">
    <property type="term" value="P:fructose 6-phosphate metabolic process"/>
    <property type="evidence" value="ECO:0007669"/>
    <property type="project" value="TreeGrafter"/>
</dbReference>
<dbReference type="PANTHER" id="PTHR10937:SF14">
    <property type="entry name" value="FRUCTOSELYSINE 6-PHOSPHATE DEGLYCASE"/>
    <property type="match status" value="1"/>
</dbReference>
<reference evidence="2 3" key="1">
    <citation type="submission" date="2017-10" db="EMBL/GenBank/DDBJ databases">
        <title>Complete genome sequence of Collinsella aerofaciens isolated from the gut of a healthy adult Indian.</title>
        <authorList>
            <person name="Bag S."/>
            <person name="Ghosh T.S."/>
            <person name="Das B."/>
        </authorList>
    </citation>
    <scope>NUCLEOTIDE SEQUENCE [LARGE SCALE GENOMIC DNA]</scope>
    <source>
        <strain evidence="3">indica</strain>
    </source>
</reference>
<dbReference type="InterPro" id="IPR046348">
    <property type="entry name" value="SIS_dom_sf"/>
</dbReference>
<dbReference type="Gene3D" id="3.40.50.10490">
    <property type="entry name" value="Glucose-6-phosphate isomerase like protein, domain 1"/>
    <property type="match status" value="2"/>
</dbReference>
<keyword evidence="2" id="KW-0413">Isomerase</keyword>
<dbReference type="Proteomes" id="UP000225608">
    <property type="component" value="Chromosome"/>
</dbReference>
<dbReference type="KEGG" id="caer:CSV91_06735"/>
<sequence length="353" mass="40409">MKETEKIEIMHFDQEGYLEDGKALYETGKKMTALADKVADEGYDAVFLMGVGGTWDELMQLEYLMNKFGDRDLEVYLIHAAEWNAMGHKRMTEKSVVLTASESGTTPEVLEAVKKMKDMGVRVYAMTKPEGPIGQAVGAENCVAMASDHGSGGCEKGYYLADCFGLRLLNRRGCFPKFDLFIEQTKDIWKDMLDIRKSFEPRAEELAKKYALAPYTMFIGSGALWGETILFSMCILEEMQWKRTRYITSADFFHGTLELVEPGVPVFLFMGEDENRKLDERVRAFLTRGVTGDTDINIIDTAEFAIPGLDDEFRVIVSPWILTVLVTDRLARYYETVTKHNLKYRRYYHQFDY</sequence>
<dbReference type="GO" id="GO:0006487">
    <property type="term" value="P:protein N-linked glycosylation"/>
    <property type="evidence" value="ECO:0007669"/>
    <property type="project" value="TreeGrafter"/>
</dbReference>
<dbReference type="InterPro" id="IPR001347">
    <property type="entry name" value="SIS_dom"/>
</dbReference>
<evidence type="ECO:0000313" key="2">
    <source>
        <dbReference type="EMBL" id="ATP54263.1"/>
    </source>
</evidence>
<accession>A0A2D1TY19</accession>
<dbReference type="GO" id="GO:0016853">
    <property type="term" value="F:isomerase activity"/>
    <property type="evidence" value="ECO:0007669"/>
    <property type="project" value="UniProtKB-KW"/>
</dbReference>
<dbReference type="AlphaFoldDB" id="A0A2D1TY19"/>
<dbReference type="RefSeq" id="WP_099432287.1">
    <property type="nucleotide sequence ID" value="NZ_CP024160.1"/>
</dbReference>
<evidence type="ECO:0000259" key="1">
    <source>
        <dbReference type="PROSITE" id="PS51464"/>
    </source>
</evidence>
<proteinExistence type="predicted"/>
<dbReference type="GO" id="GO:0004360">
    <property type="term" value="F:glutamine-fructose-6-phosphate transaminase (isomerizing) activity"/>
    <property type="evidence" value="ECO:0007669"/>
    <property type="project" value="TreeGrafter"/>
</dbReference>